<name>A0A931IX60_9BURK</name>
<keyword evidence="4" id="KW-1185">Reference proteome</keyword>
<evidence type="ECO:0000313" key="3">
    <source>
        <dbReference type="EMBL" id="MBH9551506.1"/>
    </source>
</evidence>
<accession>A0A931IX60</accession>
<dbReference type="Gene3D" id="3.40.190.170">
    <property type="entry name" value="Bacterial extracellular solute-binding protein, family 7"/>
    <property type="match status" value="1"/>
</dbReference>
<dbReference type="NCBIfam" id="NF037995">
    <property type="entry name" value="TRAP_S1"/>
    <property type="match status" value="1"/>
</dbReference>
<dbReference type="EMBL" id="JAEDAL010000001">
    <property type="protein sequence ID" value="MBH9551506.1"/>
    <property type="molecule type" value="Genomic_DNA"/>
</dbReference>
<reference evidence="3" key="1">
    <citation type="submission" date="2020-12" db="EMBL/GenBank/DDBJ databases">
        <title>The genome sequence of Inhella sp. 4Y17.</title>
        <authorList>
            <person name="Liu Y."/>
        </authorList>
    </citation>
    <scope>NUCLEOTIDE SEQUENCE</scope>
    <source>
        <strain evidence="3">4Y10</strain>
    </source>
</reference>
<dbReference type="PANTHER" id="PTHR33376:SF5">
    <property type="entry name" value="EXTRACYTOPLASMIC SOLUTE RECEPTOR PROTEIN"/>
    <property type="match status" value="1"/>
</dbReference>
<feature type="chain" id="PRO_5037435733" evidence="2">
    <location>
        <begin position="23"/>
        <end position="335"/>
    </location>
</feature>
<proteinExistence type="predicted"/>
<evidence type="ECO:0000256" key="2">
    <source>
        <dbReference type="SAM" id="SignalP"/>
    </source>
</evidence>
<dbReference type="GO" id="GO:0055085">
    <property type="term" value="P:transmembrane transport"/>
    <property type="evidence" value="ECO:0007669"/>
    <property type="project" value="InterPro"/>
</dbReference>
<protein>
    <submittedName>
        <fullName evidence="3">TRAP transporter substrate-binding protein DctP</fullName>
    </submittedName>
</protein>
<dbReference type="Proteomes" id="UP000620139">
    <property type="component" value="Unassembled WGS sequence"/>
</dbReference>
<dbReference type="Pfam" id="PF03480">
    <property type="entry name" value="DctP"/>
    <property type="match status" value="1"/>
</dbReference>
<dbReference type="PANTHER" id="PTHR33376">
    <property type="match status" value="1"/>
</dbReference>
<organism evidence="3 4">
    <name type="scientific">Inhella gelatinilytica</name>
    <dbReference type="NCBI Taxonomy" id="2795030"/>
    <lineage>
        <taxon>Bacteria</taxon>
        <taxon>Pseudomonadati</taxon>
        <taxon>Pseudomonadota</taxon>
        <taxon>Betaproteobacteria</taxon>
        <taxon>Burkholderiales</taxon>
        <taxon>Sphaerotilaceae</taxon>
        <taxon>Inhella</taxon>
    </lineage>
</organism>
<feature type="signal peptide" evidence="2">
    <location>
        <begin position="1"/>
        <end position="22"/>
    </location>
</feature>
<evidence type="ECO:0000313" key="4">
    <source>
        <dbReference type="Proteomes" id="UP000620139"/>
    </source>
</evidence>
<gene>
    <name evidence="3" type="primary">dctP</name>
    <name evidence="3" type="ORF">I7X43_01480</name>
</gene>
<evidence type="ECO:0000256" key="1">
    <source>
        <dbReference type="ARBA" id="ARBA00022729"/>
    </source>
</evidence>
<sequence length="335" mass="36573">MHRRGALMALAAWLAHAPATQAQGLMQLRIGTVAPKGSSHHQQLLEMGEAWRAAQGPGAKVTVFTDGSQGGEHELLRRLRIGQLQGAMMTVVGLRDIEPSVSALQNLPLLFRSWDEVDAVREKLRAGLEKRFLDKGFVVVAWGDAGWVRFFSKTAAVRPDDFKPLKFFSWGPETEQQALMKGLGYTPVPLETNDVLPALQTGMIQVVPTTPYFALATQVFGPAPHMLDLNWAPVVGAVVVTAKAWEAMSPAAQVALKAAGEKAGVAIRAAARREVEESVEAMRKRGLQVHKPTPEQLKEWTDLAEKLYPKLRGSLVPAETFDEVMAHVKAVRGGR</sequence>
<dbReference type="InterPro" id="IPR018389">
    <property type="entry name" value="DctP_fam"/>
</dbReference>
<dbReference type="InterPro" id="IPR038404">
    <property type="entry name" value="TRAP_DctP_sf"/>
</dbReference>
<keyword evidence="1 2" id="KW-0732">Signal</keyword>
<dbReference type="CDD" id="cd13670">
    <property type="entry name" value="PBP2_TRAP_Tp0957_like"/>
    <property type="match status" value="1"/>
</dbReference>
<comment type="caution">
    <text evidence="3">The sequence shown here is derived from an EMBL/GenBank/DDBJ whole genome shotgun (WGS) entry which is preliminary data.</text>
</comment>
<dbReference type="AlphaFoldDB" id="A0A931IX60"/>